<dbReference type="GO" id="GO:0015078">
    <property type="term" value="F:proton transmembrane transporter activity"/>
    <property type="evidence" value="ECO:0007669"/>
    <property type="project" value="UniProtKB-UniRule"/>
</dbReference>
<evidence type="ECO:0000256" key="8">
    <source>
        <dbReference type="ARBA" id="ARBA00023136"/>
    </source>
</evidence>
<keyword evidence="3 10" id="KW-0813">Transport</keyword>
<evidence type="ECO:0000256" key="3">
    <source>
        <dbReference type="ARBA" id="ARBA00022448"/>
    </source>
</evidence>
<dbReference type="PIRSF" id="PIRSF017835">
    <property type="entry name" value="ATP-synth_g_mitoch_animal"/>
    <property type="match status" value="1"/>
</dbReference>
<evidence type="ECO:0000256" key="6">
    <source>
        <dbReference type="ARBA" id="ARBA00023065"/>
    </source>
</evidence>
<keyword evidence="4 10" id="KW-0138">CF(0)</keyword>
<dbReference type="KEGG" id="osn:115218101"/>
<evidence type="ECO:0000313" key="11">
    <source>
        <dbReference type="Proteomes" id="UP000515154"/>
    </source>
</evidence>
<dbReference type="GO" id="GO:0031966">
    <property type="term" value="C:mitochondrial membrane"/>
    <property type="evidence" value="ECO:0007669"/>
    <property type="project" value="UniProtKB-SubCell"/>
</dbReference>
<comment type="subcellular location">
    <subcellularLocation>
        <location evidence="1">Mitochondrion membrane</location>
    </subcellularLocation>
</comment>
<evidence type="ECO:0000313" key="12">
    <source>
        <dbReference type="RefSeq" id="XP_029643748.1"/>
    </source>
</evidence>
<evidence type="ECO:0000256" key="2">
    <source>
        <dbReference type="ARBA" id="ARBA00005699"/>
    </source>
</evidence>
<dbReference type="GO" id="GO:0015986">
    <property type="term" value="P:proton motive force-driven ATP synthesis"/>
    <property type="evidence" value="ECO:0007669"/>
    <property type="project" value="UniProtKB-UniRule"/>
</dbReference>
<dbReference type="RefSeq" id="XP_029643748.1">
    <property type="nucleotide sequence ID" value="XM_029787888.2"/>
</dbReference>
<evidence type="ECO:0000256" key="7">
    <source>
        <dbReference type="ARBA" id="ARBA00023128"/>
    </source>
</evidence>
<keyword evidence="8 10" id="KW-0472">Membrane</keyword>
<name>A0A6P7SZB0_9MOLL</name>
<keyword evidence="7 10" id="KW-0496">Mitochondrion</keyword>
<protein>
    <recommendedName>
        <fullName evidence="10">ATP synthase subunit g</fullName>
        <shortName evidence="10">ATPase subunit g</shortName>
    </recommendedName>
</protein>
<gene>
    <name evidence="12" type="primary">LOC115218101</name>
</gene>
<dbReference type="InterPro" id="IPR016702">
    <property type="entry name" value="ATP5MG_metazoa"/>
</dbReference>
<evidence type="ECO:0000256" key="1">
    <source>
        <dbReference type="ARBA" id="ARBA00004325"/>
    </source>
</evidence>
<organism evidence="11 12">
    <name type="scientific">Octopus sinensis</name>
    <name type="common">East Asian common octopus</name>
    <dbReference type="NCBI Taxonomy" id="2607531"/>
    <lineage>
        <taxon>Eukaryota</taxon>
        <taxon>Metazoa</taxon>
        <taxon>Spiralia</taxon>
        <taxon>Lophotrochozoa</taxon>
        <taxon>Mollusca</taxon>
        <taxon>Cephalopoda</taxon>
        <taxon>Coleoidea</taxon>
        <taxon>Octopodiformes</taxon>
        <taxon>Octopoda</taxon>
        <taxon>Incirrata</taxon>
        <taxon>Octopodidae</taxon>
        <taxon>Octopus</taxon>
    </lineage>
</organism>
<dbReference type="Proteomes" id="UP000515154">
    <property type="component" value="Linkage group LG12"/>
</dbReference>
<sequence length="108" mass="11543">MAKVVAKIGGLVSKAPGLVKKAQPGFQTFLKYAKVELTPPTFSDMPKVSQGFVSVTNSIKTGKWKALTVKEGLLNTVIAVEIMCWFFVGEIIGKGSLIGYNIPGAFHA</sequence>
<dbReference type="AlphaFoldDB" id="A0A6P7SZB0"/>
<dbReference type="PANTHER" id="PTHR12386">
    <property type="entry name" value="ATP SYNTHASE SUBUNIT"/>
    <property type="match status" value="1"/>
</dbReference>
<keyword evidence="11" id="KW-1185">Reference proteome</keyword>
<evidence type="ECO:0000256" key="5">
    <source>
        <dbReference type="ARBA" id="ARBA00022781"/>
    </source>
</evidence>
<dbReference type="InterPro" id="IPR006808">
    <property type="entry name" value="ATP_synth_F0_gsu_mt"/>
</dbReference>
<keyword evidence="5 10" id="KW-0375">Hydrogen ion transport</keyword>
<evidence type="ECO:0000256" key="4">
    <source>
        <dbReference type="ARBA" id="ARBA00022547"/>
    </source>
</evidence>
<accession>A0A6P7SZB0</accession>
<evidence type="ECO:0000256" key="10">
    <source>
        <dbReference type="PIRNR" id="PIRNR017835"/>
    </source>
</evidence>
<evidence type="ECO:0000256" key="9">
    <source>
        <dbReference type="ARBA" id="ARBA00023310"/>
    </source>
</evidence>
<comment type="similarity">
    <text evidence="2 10">Belongs to the ATPase g subunit family.</text>
</comment>
<dbReference type="Pfam" id="PF04718">
    <property type="entry name" value="ATP-synt_G"/>
    <property type="match status" value="1"/>
</dbReference>
<keyword evidence="9 10" id="KW-0066">ATP synthesis</keyword>
<proteinExistence type="inferred from homology"/>
<keyword evidence="6 10" id="KW-0406">Ion transport</keyword>
<reference evidence="12" key="1">
    <citation type="submission" date="2025-08" db="UniProtKB">
        <authorList>
            <consortium name="RefSeq"/>
        </authorList>
    </citation>
    <scope>IDENTIFICATION</scope>
</reference>
<dbReference type="GO" id="GO:0045259">
    <property type="term" value="C:proton-transporting ATP synthase complex"/>
    <property type="evidence" value="ECO:0007669"/>
    <property type="project" value="UniProtKB-UniRule"/>
</dbReference>